<evidence type="ECO:0000313" key="2">
    <source>
        <dbReference type="EMBL" id="NYD91448.1"/>
    </source>
</evidence>
<comment type="caution">
    <text evidence="2">The sequence shown here is derived from an EMBL/GenBank/DDBJ whole genome shotgun (WGS) entry which is preliminary data.</text>
</comment>
<keyword evidence="1" id="KW-0472">Membrane</keyword>
<keyword evidence="1" id="KW-1133">Transmembrane helix</keyword>
<reference evidence="2 3" key="2">
    <citation type="submission" date="2020-08" db="EMBL/GenBank/DDBJ databases">
        <title>The Agave Microbiome: Exploring the role of microbial communities in plant adaptations to desert environments.</title>
        <authorList>
            <person name="Partida-Martinez L.P."/>
        </authorList>
    </citation>
    <scope>NUCLEOTIDE SEQUENCE [LARGE SCALE GENOMIC DNA]</scope>
    <source>
        <strain evidence="2 3">AS2.3</strain>
    </source>
</reference>
<sequence length="84" mass="9648">MIDGGLIVMLIGALALAIGPVERVLANRRWVRTELVEPVLRRAFPPPPPQQDLERLIVSADAARESAELRRWQRRSLFRSRRTH</sequence>
<evidence type="ECO:0000256" key="1">
    <source>
        <dbReference type="SAM" id="Phobius"/>
    </source>
</evidence>
<organism evidence="2 3">
    <name type="scientific">Sphingomonas melonis</name>
    <dbReference type="NCBI Taxonomy" id="152682"/>
    <lineage>
        <taxon>Bacteria</taxon>
        <taxon>Pseudomonadati</taxon>
        <taxon>Pseudomonadota</taxon>
        <taxon>Alphaproteobacteria</taxon>
        <taxon>Sphingomonadales</taxon>
        <taxon>Sphingomonadaceae</taxon>
        <taxon>Sphingomonas</taxon>
    </lineage>
</organism>
<keyword evidence="3" id="KW-1185">Reference proteome</keyword>
<gene>
    <name evidence="2" type="ORF">HD841_003256</name>
</gene>
<name>A0A7Y9FQ72_9SPHN</name>
<evidence type="ECO:0000313" key="3">
    <source>
        <dbReference type="Proteomes" id="UP000517753"/>
    </source>
</evidence>
<protein>
    <submittedName>
        <fullName evidence="2">LPS O-antigen subunit length determinant protein (WzzB/FepE family)</fullName>
    </submittedName>
</protein>
<reference evidence="2 3" key="1">
    <citation type="submission" date="2020-07" db="EMBL/GenBank/DDBJ databases">
        <authorList>
            <person name="Partida-Martinez L."/>
            <person name="Huntemann M."/>
            <person name="Clum A."/>
            <person name="Wang J."/>
            <person name="Palaniappan K."/>
            <person name="Ritter S."/>
            <person name="Chen I.-M."/>
            <person name="Stamatis D."/>
            <person name="Reddy T."/>
            <person name="O'Malley R."/>
            <person name="Daum C."/>
            <person name="Shapiro N."/>
            <person name="Ivanova N."/>
            <person name="Kyrpides N."/>
            <person name="Woyke T."/>
        </authorList>
    </citation>
    <scope>NUCLEOTIDE SEQUENCE [LARGE SCALE GENOMIC DNA]</scope>
    <source>
        <strain evidence="2 3">AS2.3</strain>
    </source>
</reference>
<accession>A0A7Y9FQ72</accession>
<dbReference type="Proteomes" id="UP000517753">
    <property type="component" value="Unassembled WGS sequence"/>
</dbReference>
<dbReference type="AlphaFoldDB" id="A0A7Y9FQ72"/>
<proteinExistence type="predicted"/>
<feature type="transmembrane region" description="Helical" evidence="1">
    <location>
        <begin position="6"/>
        <end position="25"/>
    </location>
</feature>
<dbReference type="EMBL" id="JACCBY010000005">
    <property type="protein sequence ID" value="NYD91448.1"/>
    <property type="molecule type" value="Genomic_DNA"/>
</dbReference>
<dbReference type="RefSeq" id="WP_179509869.1">
    <property type="nucleotide sequence ID" value="NZ_JACCBY010000005.1"/>
</dbReference>
<keyword evidence="1" id="KW-0812">Transmembrane</keyword>